<dbReference type="PANTHER" id="PTHR43327">
    <property type="entry name" value="STOMATIN-LIKE PROTEIN 2, MITOCHONDRIAL"/>
    <property type="match status" value="1"/>
</dbReference>
<dbReference type="GO" id="GO:0006508">
    <property type="term" value="P:proteolysis"/>
    <property type="evidence" value="ECO:0007669"/>
    <property type="project" value="UniProtKB-KW"/>
</dbReference>
<dbReference type="NCBIfam" id="TIGR01933">
    <property type="entry name" value="hflK"/>
    <property type="match status" value="1"/>
</dbReference>
<sequence length="330" mass="36531">MSDEEKVYKPVRRARIPFTPKIVIVVLVILFLVAAAASSFFVVDQREQAVVLRFGKYDRTVGPGLHARLPFGLERSHTVATQLVQTLTFGYRSTDTTGTGLAGARSYDDESVMLTGDLNIVDVEWIVQYRINDPYKWLFSVEEKEKTIRDISQSVMNALVGDLPILSVMTDLRTQIEVEAQQQMQAIFDGYDFGIEVVTVKLQNIVPPEGAVQDAFEDVNKAIQDMNKSINEGKEYYNTAIPEAQGEATRIVLEAEGYAAQRVNQAKGDVAVFDSMRASYEASPEVTATRLHLEAMEEVLSSEGGSITLVDPALDNFLPVRNLGGAKSRT</sequence>
<evidence type="ECO:0000259" key="7">
    <source>
        <dbReference type="SMART" id="SM00244"/>
    </source>
</evidence>
<keyword evidence="4 6" id="KW-1133">Transmembrane helix</keyword>
<dbReference type="Pfam" id="PF01145">
    <property type="entry name" value="Band_7"/>
    <property type="match status" value="1"/>
</dbReference>
<evidence type="ECO:0000256" key="1">
    <source>
        <dbReference type="ARBA" id="ARBA00004167"/>
    </source>
</evidence>
<gene>
    <name evidence="8" type="primary">hflK</name>
    <name evidence="8" type="ORF">IAC42_04250</name>
</gene>
<keyword evidence="8" id="KW-0645">Protease</keyword>
<feature type="transmembrane region" description="Helical" evidence="6">
    <location>
        <begin position="21"/>
        <end position="43"/>
    </location>
</feature>
<dbReference type="Proteomes" id="UP000823633">
    <property type="component" value="Unassembled WGS sequence"/>
</dbReference>
<keyword evidence="5 6" id="KW-0472">Membrane</keyword>
<accession>A0A9D9H964</accession>
<evidence type="ECO:0000256" key="4">
    <source>
        <dbReference type="ARBA" id="ARBA00022989"/>
    </source>
</evidence>
<dbReference type="InterPro" id="IPR001107">
    <property type="entry name" value="Band_7"/>
</dbReference>
<dbReference type="PANTHER" id="PTHR43327:SF2">
    <property type="entry name" value="MODULATOR OF FTSH PROTEASE HFLK"/>
    <property type="match status" value="1"/>
</dbReference>
<dbReference type="EMBL" id="JADIMU010000026">
    <property type="protein sequence ID" value="MBO8442951.1"/>
    <property type="molecule type" value="Genomic_DNA"/>
</dbReference>
<protein>
    <recommendedName>
        <fullName evidence="6">Protein HflK</fullName>
    </recommendedName>
</protein>
<dbReference type="InterPro" id="IPR036013">
    <property type="entry name" value="Band_7/SPFH_dom_sf"/>
</dbReference>
<evidence type="ECO:0000313" key="8">
    <source>
        <dbReference type="EMBL" id="MBO8442951.1"/>
    </source>
</evidence>
<reference evidence="8" key="1">
    <citation type="submission" date="2020-10" db="EMBL/GenBank/DDBJ databases">
        <authorList>
            <person name="Gilroy R."/>
        </authorList>
    </citation>
    <scope>NUCLEOTIDE SEQUENCE</scope>
    <source>
        <strain evidence="8">11167</strain>
    </source>
</reference>
<evidence type="ECO:0000313" key="9">
    <source>
        <dbReference type="Proteomes" id="UP000823633"/>
    </source>
</evidence>
<dbReference type="InterPro" id="IPR010201">
    <property type="entry name" value="HflK"/>
</dbReference>
<keyword evidence="3 6" id="KW-0812">Transmembrane</keyword>
<dbReference type="SUPFAM" id="SSF117892">
    <property type="entry name" value="Band 7/SPFH domain"/>
    <property type="match status" value="1"/>
</dbReference>
<dbReference type="InterPro" id="IPR050710">
    <property type="entry name" value="Band7/mec-2_domain"/>
</dbReference>
<reference evidence="8" key="2">
    <citation type="journal article" date="2021" name="PeerJ">
        <title>Extensive microbial diversity within the chicken gut microbiome revealed by metagenomics and culture.</title>
        <authorList>
            <person name="Gilroy R."/>
            <person name="Ravi A."/>
            <person name="Getino M."/>
            <person name="Pursley I."/>
            <person name="Horton D.L."/>
            <person name="Alikhan N.F."/>
            <person name="Baker D."/>
            <person name="Gharbi K."/>
            <person name="Hall N."/>
            <person name="Watson M."/>
            <person name="Adriaenssens E.M."/>
            <person name="Foster-Nyarko E."/>
            <person name="Jarju S."/>
            <person name="Secka A."/>
            <person name="Antonio M."/>
            <person name="Oren A."/>
            <person name="Chaudhuri R.R."/>
            <person name="La Ragione R."/>
            <person name="Hildebrand F."/>
            <person name="Pallen M.J."/>
        </authorList>
    </citation>
    <scope>NUCLEOTIDE SEQUENCE</scope>
    <source>
        <strain evidence="8">11167</strain>
    </source>
</reference>
<evidence type="ECO:0000256" key="6">
    <source>
        <dbReference type="RuleBase" id="RU364113"/>
    </source>
</evidence>
<dbReference type="GO" id="GO:0008233">
    <property type="term" value="F:peptidase activity"/>
    <property type="evidence" value="ECO:0007669"/>
    <property type="project" value="UniProtKB-KW"/>
</dbReference>
<comment type="similarity">
    <text evidence="2 6">Belongs to the band 7/mec-2 family. HflK subfamily.</text>
</comment>
<feature type="domain" description="Band 7" evidence="7">
    <location>
        <begin position="38"/>
        <end position="220"/>
    </location>
</feature>
<organism evidence="8 9">
    <name type="scientific">Candidatus Aphodenecus pullistercoris</name>
    <dbReference type="NCBI Taxonomy" id="2840669"/>
    <lineage>
        <taxon>Bacteria</taxon>
        <taxon>Pseudomonadati</taxon>
        <taxon>Spirochaetota</taxon>
        <taxon>Spirochaetia</taxon>
        <taxon>Spirochaetales</taxon>
        <taxon>Candidatus Aphodenecus</taxon>
    </lineage>
</organism>
<evidence type="ECO:0000256" key="2">
    <source>
        <dbReference type="ARBA" id="ARBA00006971"/>
    </source>
</evidence>
<dbReference type="CDD" id="cd03404">
    <property type="entry name" value="SPFH_HflK"/>
    <property type="match status" value="1"/>
</dbReference>
<keyword evidence="8" id="KW-0378">Hydrolase</keyword>
<comment type="subcellular location">
    <subcellularLocation>
        <location evidence="1">Membrane</location>
        <topology evidence="1">Single-pass membrane protein</topology>
    </subcellularLocation>
</comment>
<dbReference type="AlphaFoldDB" id="A0A9D9H964"/>
<dbReference type="Gene3D" id="3.30.479.30">
    <property type="entry name" value="Band 7 domain"/>
    <property type="match status" value="1"/>
</dbReference>
<name>A0A9D9H964_9SPIR</name>
<dbReference type="SMART" id="SM00244">
    <property type="entry name" value="PHB"/>
    <property type="match status" value="1"/>
</dbReference>
<proteinExistence type="inferred from homology"/>
<dbReference type="GO" id="GO:0016020">
    <property type="term" value="C:membrane"/>
    <property type="evidence" value="ECO:0007669"/>
    <property type="project" value="UniProtKB-SubCell"/>
</dbReference>
<comment type="subunit">
    <text evidence="6">HflC and HflK may interact to form a multimeric complex.</text>
</comment>
<comment type="caution">
    <text evidence="8">The sequence shown here is derived from an EMBL/GenBank/DDBJ whole genome shotgun (WGS) entry which is preliminary data.</text>
</comment>
<evidence type="ECO:0000256" key="5">
    <source>
        <dbReference type="ARBA" id="ARBA00023136"/>
    </source>
</evidence>
<evidence type="ECO:0000256" key="3">
    <source>
        <dbReference type="ARBA" id="ARBA00022692"/>
    </source>
</evidence>
<comment type="function">
    <text evidence="6">HflC and HflK could encode or regulate a protease.</text>
</comment>